<dbReference type="Proteomes" id="UP000245609">
    <property type="component" value="Unassembled WGS sequence"/>
</dbReference>
<feature type="coiled-coil region" evidence="1">
    <location>
        <begin position="189"/>
        <end position="223"/>
    </location>
</feature>
<evidence type="ECO:0000313" key="4">
    <source>
        <dbReference type="EMBL" id="PVV01507.1"/>
    </source>
</evidence>
<feature type="compositionally biased region" description="Polar residues" evidence="2">
    <location>
        <begin position="531"/>
        <end position="543"/>
    </location>
</feature>
<dbReference type="PANTHER" id="PTHR31941">
    <property type="entry name" value="CYTOSKELETAL SIGNALING PROTEIN SLM1"/>
    <property type="match status" value="1"/>
</dbReference>
<feature type="compositionally biased region" description="Basic residues" evidence="2">
    <location>
        <begin position="600"/>
        <end position="618"/>
    </location>
</feature>
<protein>
    <recommendedName>
        <fullName evidence="3">SLM1/RGC1-like BAR-like domain-containing protein</fullName>
    </recommendedName>
</protein>
<feature type="region of interest" description="Disordered" evidence="2">
    <location>
        <begin position="1"/>
        <end position="47"/>
    </location>
</feature>
<dbReference type="EMBL" id="MBFS01001021">
    <property type="protein sequence ID" value="PVV01507.1"/>
    <property type="molecule type" value="Genomic_DNA"/>
</dbReference>
<accession>A0A2T9ZAE8</accession>
<proteinExistence type="predicted"/>
<evidence type="ECO:0000313" key="5">
    <source>
        <dbReference type="Proteomes" id="UP000245609"/>
    </source>
</evidence>
<sequence>MGNLFKTNANKHMSMPVPPRHSEGSVATSDSIEYTPENDQNQSFGSDSVIPVGSQKVFETPAFRIKKVKQIIGFYTVYFKRTAKAEKAYIKSMKKTNDMPDPLNQPIKKKNAIPTMKKSHTTVEARQEVDEVFTSDSDKGISSLLNDIKSAQSRNLDHRQMLADKIQNNIVPGLEGLKKRVNNYISSYYKVMESKYLALKTQNNKIEKKLGKLEKSIQDSKIKSKVTDPMVTKTDLEKDIKMERDLEAQFQKSIDEELEKIKKWEVHVVEDLRKIIKDYYSFKIDELGNEKAIFDRSFQDINNFNYEGEWTKFETKVRKDIASQVAMNEVHSSKVNAIGVKSKDLLTYVAEGPIKMKGRFKSYKDYYAVLTSGKFFNVYKTKESFVGKEMPVTSLHAAKMDLLLRDRKGVYALYQKDAGIFNSAKTMFMDTLDTPTLHCDIGPIKKDKVDETSKLSWYMILYETIVKKREPEGLHDFDDDSEEKSVSEPTNKGIEDSESLEEESAEPTGTKAAVVSDPGPSMSSSERKASAKNTNEQTTTSGSMDMPAVKLEEIEPLPDISKDVDSTIAKDLAPEKKEVEEMNDAVPETSKAEAQENKTTVKKKKSKSGSKKKSKSKK</sequence>
<feature type="compositionally biased region" description="Polar residues" evidence="2">
    <location>
        <begin position="1"/>
        <end position="11"/>
    </location>
</feature>
<feature type="region of interest" description="Disordered" evidence="2">
    <location>
        <begin position="473"/>
        <end position="618"/>
    </location>
</feature>
<dbReference type="PANTHER" id="PTHR31941:SF1">
    <property type="entry name" value="CYTOSKELETAL SIGNALING PROTEIN SLM1"/>
    <property type="match status" value="1"/>
</dbReference>
<evidence type="ECO:0000256" key="2">
    <source>
        <dbReference type="SAM" id="MobiDB-lite"/>
    </source>
</evidence>
<comment type="caution">
    <text evidence="4">The sequence shown here is derived from an EMBL/GenBank/DDBJ whole genome shotgun (WGS) entry which is preliminary data.</text>
</comment>
<keyword evidence="1" id="KW-0175">Coiled coil</keyword>
<keyword evidence="5" id="KW-1185">Reference proteome</keyword>
<feature type="domain" description="SLM1/RGC1-like BAR-like" evidence="3">
    <location>
        <begin position="139"/>
        <end position="314"/>
    </location>
</feature>
<evidence type="ECO:0000259" key="3">
    <source>
        <dbReference type="Pfam" id="PF20400"/>
    </source>
</evidence>
<feature type="compositionally biased region" description="Acidic residues" evidence="2">
    <location>
        <begin position="496"/>
        <end position="505"/>
    </location>
</feature>
<dbReference type="AlphaFoldDB" id="A0A2T9ZAE8"/>
<dbReference type="Pfam" id="PF20400">
    <property type="entry name" value="BAR_4"/>
    <property type="match status" value="1"/>
</dbReference>
<organism evidence="4 5">
    <name type="scientific">Smittium megazygosporum</name>
    <dbReference type="NCBI Taxonomy" id="133381"/>
    <lineage>
        <taxon>Eukaryota</taxon>
        <taxon>Fungi</taxon>
        <taxon>Fungi incertae sedis</taxon>
        <taxon>Zoopagomycota</taxon>
        <taxon>Kickxellomycotina</taxon>
        <taxon>Harpellomycetes</taxon>
        <taxon>Harpellales</taxon>
        <taxon>Legeriomycetaceae</taxon>
        <taxon>Smittium</taxon>
    </lineage>
</organism>
<dbReference type="STRING" id="133381.A0A2T9ZAE8"/>
<evidence type="ECO:0000256" key="1">
    <source>
        <dbReference type="SAM" id="Coils"/>
    </source>
</evidence>
<feature type="compositionally biased region" description="Polar residues" evidence="2">
    <location>
        <begin position="25"/>
        <end position="46"/>
    </location>
</feature>
<dbReference type="InterPro" id="IPR046868">
    <property type="entry name" value="BAR_4"/>
</dbReference>
<name>A0A2T9ZAE8_9FUNG</name>
<dbReference type="OrthoDB" id="5598057at2759"/>
<gene>
    <name evidence="4" type="ORF">BB560_004074</name>
</gene>
<reference evidence="4 5" key="1">
    <citation type="journal article" date="2018" name="MBio">
        <title>Comparative Genomics Reveals the Core Gene Toolbox for the Fungus-Insect Symbiosis.</title>
        <authorList>
            <person name="Wang Y."/>
            <person name="Stata M."/>
            <person name="Wang W."/>
            <person name="Stajich J.E."/>
            <person name="White M.M."/>
            <person name="Moncalvo J.M."/>
        </authorList>
    </citation>
    <scope>NUCLEOTIDE SEQUENCE [LARGE SCALE GENOMIC DNA]</scope>
    <source>
        <strain evidence="4 5">SC-DP-2</strain>
    </source>
</reference>